<dbReference type="InterPro" id="IPR029005">
    <property type="entry name" value="LIM-bd/SEUSS"/>
</dbReference>
<keyword evidence="3" id="KW-1185">Reference proteome</keyword>
<feature type="compositionally biased region" description="Polar residues" evidence="1">
    <location>
        <begin position="111"/>
        <end position="126"/>
    </location>
</feature>
<dbReference type="EMBL" id="PGOL01002214">
    <property type="protein sequence ID" value="PKI49714.1"/>
    <property type="molecule type" value="Genomic_DNA"/>
</dbReference>
<name>A0A2I0J0F5_PUNGR</name>
<dbReference type="AlphaFoldDB" id="A0A2I0J0F5"/>
<gene>
    <name evidence="2" type="ORF">CRG98_029895</name>
</gene>
<evidence type="ECO:0000313" key="2">
    <source>
        <dbReference type="EMBL" id="PKI49714.1"/>
    </source>
</evidence>
<feature type="compositionally biased region" description="Low complexity" evidence="1">
    <location>
        <begin position="127"/>
        <end position="144"/>
    </location>
</feature>
<reference evidence="2 3" key="1">
    <citation type="submission" date="2017-11" db="EMBL/GenBank/DDBJ databases">
        <title>De-novo sequencing of pomegranate (Punica granatum L.) genome.</title>
        <authorList>
            <person name="Akparov Z."/>
            <person name="Amiraslanov A."/>
            <person name="Hajiyeva S."/>
            <person name="Abbasov M."/>
            <person name="Kaur K."/>
            <person name="Hamwieh A."/>
            <person name="Solovyev V."/>
            <person name="Salamov A."/>
            <person name="Braich B."/>
            <person name="Kosarev P."/>
            <person name="Mahmoud A."/>
            <person name="Hajiyev E."/>
            <person name="Babayeva S."/>
            <person name="Izzatullayeva V."/>
            <person name="Mammadov A."/>
            <person name="Mammadov A."/>
            <person name="Sharifova S."/>
            <person name="Ojaghi J."/>
            <person name="Eynullazada K."/>
            <person name="Bayramov B."/>
            <person name="Abdulazimova A."/>
            <person name="Shahmuradov I."/>
        </authorList>
    </citation>
    <scope>NUCLEOTIDE SEQUENCE [LARGE SCALE GENOMIC DNA]</scope>
    <source>
        <strain evidence="3">cv. AG2017</strain>
        <tissue evidence="2">Leaf</tissue>
    </source>
</reference>
<feature type="region of interest" description="Disordered" evidence="1">
    <location>
        <begin position="87"/>
        <end position="177"/>
    </location>
</feature>
<protein>
    <recommendedName>
        <fullName evidence="4">Transcriptional corepressor SEUSS-like</fullName>
    </recommendedName>
</protein>
<dbReference type="PANTHER" id="PTHR10378">
    <property type="entry name" value="LIM DOMAIN-BINDING PROTEIN"/>
    <property type="match status" value="1"/>
</dbReference>
<dbReference type="STRING" id="22663.A0A2I0J0F5"/>
<feature type="compositionally biased region" description="Polar residues" evidence="1">
    <location>
        <begin position="146"/>
        <end position="177"/>
    </location>
</feature>
<sequence>MESLVKYPRRTSGSSGLQNTPQQPEEQQHPQQSMSQSTRTDPAPSEVTGMQVDPSNSVAGGDNSINIASTSASSSTIIGLLHQNSMNSRQQSSMGNTGSPYGAFSGVQIASPGSSTTTIPQTQPNASPFQSPTPSSSNNPSRSSVDILNSVNSPANASLQQQGISSEADQSENQSSVQKILQEMMSTPLNGSGAMSGMCSLGNESSHVNGIIPGINTGGLNGPNIHNPGLGPSSFSQMGAQPAMVNGFRNSVGNGNPLMNGRVGMGSMVQGQSMNRQSDMNNQILNGLRAVNGFNNLQYDWKPSP</sequence>
<feature type="region of interest" description="Disordered" evidence="1">
    <location>
        <begin position="1"/>
        <end position="66"/>
    </location>
</feature>
<feature type="compositionally biased region" description="Low complexity" evidence="1">
    <location>
        <begin position="21"/>
        <end position="37"/>
    </location>
</feature>
<dbReference type="Proteomes" id="UP000233551">
    <property type="component" value="Unassembled WGS sequence"/>
</dbReference>
<comment type="caution">
    <text evidence="2">The sequence shown here is derived from an EMBL/GenBank/DDBJ whole genome shotgun (WGS) entry which is preliminary data.</text>
</comment>
<evidence type="ECO:0000313" key="3">
    <source>
        <dbReference type="Proteomes" id="UP000233551"/>
    </source>
</evidence>
<organism evidence="2 3">
    <name type="scientific">Punica granatum</name>
    <name type="common">Pomegranate</name>
    <dbReference type="NCBI Taxonomy" id="22663"/>
    <lineage>
        <taxon>Eukaryota</taxon>
        <taxon>Viridiplantae</taxon>
        <taxon>Streptophyta</taxon>
        <taxon>Embryophyta</taxon>
        <taxon>Tracheophyta</taxon>
        <taxon>Spermatophyta</taxon>
        <taxon>Magnoliopsida</taxon>
        <taxon>eudicotyledons</taxon>
        <taxon>Gunneridae</taxon>
        <taxon>Pentapetalae</taxon>
        <taxon>rosids</taxon>
        <taxon>malvids</taxon>
        <taxon>Myrtales</taxon>
        <taxon>Lythraceae</taxon>
        <taxon>Punica</taxon>
    </lineage>
</organism>
<feature type="compositionally biased region" description="Polar residues" evidence="1">
    <location>
        <begin position="11"/>
        <end position="20"/>
    </location>
</feature>
<evidence type="ECO:0000256" key="1">
    <source>
        <dbReference type="SAM" id="MobiDB-lite"/>
    </source>
</evidence>
<proteinExistence type="predicted"/>
<accession>A0A2I0J0F5</accession>
<evidence type="ECO:0008006" key="4">
    <source>
        <dbReference type="Google" id="ProtNLM"/>
    </source>
</evidence>